<keyword evidence="5" id="KW-0793">Thylakoid</keyword>
<evidence type="ECO:0000256" key="8">
    <source>
        <dbReference type="ARBA" id="ARBA00060385"/>
    </source>
</evidence>
<dbReference type="GO" id="GO:0006508">
    <property type="term" value="P:proteolysis"/>
    <property type="evidence" value="ECO:0007669"/>
    <property type="project" value="UniProtKB-KW"/>
</dbReference>
<dbReference type="STRING" id="3088.A0A383VUE8"/>
<comment type="similarity">
    <text evidence="1">Belongs to the peptidase S41A family.</text>
</comment>
<dbReference type="Proteomes" id="UP000256970">
    <property type="component" value="Unassembled WGS sequence"/>
</dbReference>
<comment type="function">
    <text evidence="7">Protease involved in the C-terminal processing of the chloroplastic D1 protein of photosystem II. This proteolytic processing is necessary to allow the light-driven assembly of the tetranuclear manganese cluster, which is responsible for photosynthetic water oxidation.</text>
</comment>
<protein>
    <recommendedName>
        <fullName evidence="9">C-terminal processing peptidase</fullName>
        <ecNumber evidence="9">3.4.21.102</ecNumber>
    </recommendedName>
</protein>
<dbReference type="EC" id="3.4.21.102" evidence="9"/>
<keyword evidence="2" id="KW-0645">Protease</keyword>
<evidence type="ECO:0000256" key="7">
    <source>
        <dbReference type="ARBA" id="ARBA00060065"/>
    </source>
</evidence>
<dbReference type="PANTHER" id="PTHR32060:SF7">
    <property type="entry name" value="CARBOXYL-TERMINAL-PROCESSING PEPTIDASE 2, CHLOROPLASTIC"/>
    <property type="match status" value="1"/>
</dbReference>
<name>A0A383VUE8_TETOB</name>
<organism evidence="10 11">
    <name type="scientific">Tetradesmus obliquus</name>
    <name type="common">Green alga</name>
    <name type="synonym">Acutodesmus obliquus</name>
    <dbReference type="NCBI Taxonomy" id="3088"/>
    <lineage>
        <taxon>Eukaryota</taxon>
        <taxon>Viridiplantae</taxon>
        <taxon>Chlorophyta</taxon>
        <taxon>core chlorophytes</taxon>
        <taxon>Chlorophyceae</taxon>
        <taxon>CS clade</taxon>
        <taxon>Sphaeropleales</taxon>
        <taxon>Scenedesmaceae</taxon>
        <taxon>Tetradesmus</taxon>
    </lineage>
</organism>
<evidence type="ECO:0000313" key="10">
    <source>
        <dbReference type="EMBL" id="SZX68540.1"/>
    </source>
</evidence>
<dbReference type="InterPro" id="IPR029045">
    <property type="entry name" value="ClpP/crotonase-like_dom_sf"/>
</dbReference>
<feature type="non-terminal residue" evidence="10">
    <location>
        <position position="137"/>
    </location>
</feature>
<dbReference type="Gene3D" id="3.30.750.44">
    <property type="match status" value="1"/>
</dbReference>
<dbReference type="EMBL" id="FNXT01000866">
    <property type="protein sequence ID" value="SZX68540.1"/>
    <property type="molecule type" value="Genomic_DNA"/>
</dbReference>
<keyword evidence="11" id="KW-1185">Reference proteome</keyword>
<sequence>MASLAHALDHRCSTTAAAAKRDQAQEQQPWIQVGLGLAAAATAVAVGLGAAALPAQAVTSEQLLFLEAWRAVDRAYVDKSFNGQSWFKLRETYLKKEPMDRRAQTYDAIRKLLAVLDDPFTRFLEPSRLAALRRGTA</sequence>
<evidence type="ECO:0000256" key="9">
    <source>
        <dbReference type="ARBA" id="ARBA00066637"/>
    </source>
</evidence>
<dbReference type="AlphaFoldDB" id="A0A383VUE8"/>
<comment type="catalytic activity">
    <reaction evidence="6">
        <text>The enzyme shows specific recognition of a C-terminal tripeptide, Xaa-Yaa-Zaa, in which Xaa is preferably Ala or Leu, Yaa is preferably Ala or Tyr, and Zaa is preferably Ala, but then cleaves at a variable distance from the C-terminus. A typical cleavage is -Ala-Ala-|-Arg-Ala-Ala-Lys-Glu-Asn-Tyr-Ala-Leu-Ala-Ala.</text>
        <dbReference type="EC" id="3.4.21.102"/>
    </reaction>
</comment>
<evidence type="ECO:0000256" key="2">
    <source>
        <dbReference type="ARBA" id="ARBA00022670"/>
    </source>
</evidence>
<dbReference type="PANTHER" id="PTHR32060">
    <property type="entry name" value="TAIL-SPECIFIC PROTEASE"/>
    <property type="match status" value="1"/>
</dbReference>
<accession>A0A383VUE8</accession>
<evidence type="ECO:0000256" key="6">
    <source>
        <dbReference type="ARBA" id="ARBA00051784"/>
    </source>
</evidence>
<keyword evidence="4" id="KW-0720">Serine protease</keyword>
<dbReference type="GO" id="GO:0009579">
    <property type="term" value="C:thylakoid"/>
    <property type="evidence" value="ECO:0007669"/>
    <property type="project" value="UniProtKB-SubCell"/>
</dbReference>
<comment type="subcellular location">
    <subcellularLocation>
        <location evidence="8">Thylakoid</location>
    </subcellularLocation>
</comment>
<dbReference type="GO" id="GO:0004252">
    <property type="term" value="F:serine-type endopeptidase activity"/>
    <property type="evidence" value="ECO:0007669"/>
    <property type="project" value="UniProtKB-EC"/>
</dbReference>
<reference evidence="10 11" key="1">
    <citation type="submission" date="2016-10" db="EMBL/GenBank/DDBJ databases">
        <authorList>
            <person name="Cai Z."/>
        </authorList>
    </citation>
    <scope>NUCLEOTIDE SEQUENCE [LARGE SCALE GENOMIC DNA]</scope>
</reference>
<evidence type="ECO:0000256" key="4">
    <source>
        <dbReference type="ARBA" id="ARBA00022825"/>
    </source>
</evidence>
<gene>
    <name evidence="10" type="ORF">BQ4739_LOCUS8882</name>
</gene>
<dbReference type="FunFam" id="3.30.750.44:FF:000002">
    <property type="entry name" value="carboxyl-terminal-processing peptidase 2, chloroplastic"/>
    <property type="match status" value="1"/>
</dbReference>
<evidence type="ECO:0000313" key="11">
    <source>
        <dbReference type="Proteomes" id="UP000256970"/>
    </source>
</evidence>
<evidence type="ECO:0000256" key="3">
    <source>
        <dbReference type="ARBA" id="ARBA00022801"/>
    </source>
</evidence>
<keyword evidence="3" id="KW-0378">Hydrolase</keyword>
<dbReference type="SUPFAM" id="SSF52096">
    <property type="entry name" value="ClpP/crotonase"/>
    <property type="match status" value="1"/>
</dbReference>
<proteinExistence type="inferred from homology"/>
<evidence type="ECO:0000256" key="5">
    <source>
        <dbReference type="ARBA" id="ARBA00023078"/>
    </source>
</evidence>
<evidence type="ECO:0000256" key="1">
    <source>
        <dbReference type="ARBA" id="ARBA00009179"/>
    </source>
</evidence>